<accession>A0A8K0QUJ4</accession>
<comment type="caution">
    <text evidence="1">The sequence shown here is derived from an EMBL/GenBank/DDBJ whole genome shotgun (WGS) entry which is preliminary data.</text>
</comment>
<dbReference type="AlphaFoldDB" id="A0A8K0QUJ4"/>
<evidence type="ECO:0000313" key="1">
    <source>
        <dbReference type="EMBL" id="KAH7070846.1"/>
    </source>
</evidence>
<evidence type="ECO:0000313" key="2">
    <source>
        <dbReference type="Proteomes" id="UP000813461"/>
    </source>
</evidence>
<keyword evidence="2" id="KW-1185">Reference proteome</keyword>
<gene>
    <name evidence="1" type="ORF">FB567DRAFT_554644</name>
</gene>
<dbReference type="Proteomes" id="UP000813461">
    <property type="component" value="Unassembled WGS sequence"/>
</dbReference>
<protein>
    <submittedName>
        <fullName evidence="1">Uncharacterized protein</fullName>
    </submittedName>
</protein>
<dbReference type="EMBL" id="JAGMVJ010000026">
    <property type="protein sequence ID" value="KAH7070846.1"/>
    <property type="molecule type" value="Genomic_DNA"/>
</dbReference>
<name>A0A8K0QUJ4_9PLEO</name>
<proteinExistence type="predicted"/>
<sequence length="235" mass="26024">MQIALPCFNLRPLVPPMINLHKYGAEIIVVRYMLAANATTIVPAADNPHVADLEPVGPSCDFVVVFIPLPIRVNRLRASVQEREAAQDYAQVLEFASLHGSHEISIKSSTQRSANLTCISTFVLTLDNLPRQDGRPHVFGIPRLPETTICSRASLVRASTKASRRLKTNCEIKHTTAPANPTFTIVIAFVIALDSFPMDRQHAIARNLTLSSPQTKRRGFLQSRTTALESIHREL</sequence>
<reference evidence="1" key="1">
    <citation type="journal article" date="2021" name="Nat. Commun.">
        <title>Genetic determinants of endophytism in the Arabidopsis root mycobiome.</title>
        <authorList>
            <person name="Mesny F."/>
            <person name="Miyauchi S."/>
            <person name="Thiergart T."/>
            <person name="Pickel B."/>
            <person name="Atanasova L."/>
            <person name="Karlsson M."/>
            <person name="Huettel B."/>
            <person name="Barry K.W."/>
            <person name="Haridas S."/>
            <person name="Chen C."/>
            <person name="Bauer D."/>
            <person name="Andreopoulos W."/>
            <person name="Pangilinan J."/>
            <person name="LaButti K."/>
            <person name="Riley R."/>
            <person name="Lipzen A."/>
            <person name="Clum A."/>
            <person name="Drula E."/>
            <person name="Henrissat B."/>
            <person name="Kohler A."/>
            <person name="Grigoriev I.V."/>
            <person name="Martin F.M."/>
            <person name="Hacquard S."/>
        </authorList>
    </citation>
    <scope>NUCLEOTIDE SEQUENCE</scope>
    <source>
        <strain evidence="1">MPI-SDFR-AT-0120</strain>
    </source>
</reference>
<organism evidence="1 2">
    <name type="scientific">Paraphoma chrysanthemicola</name>
    <dbReference type="NCBI Taxonomy" id="798071"/>
    <lineage>
        <taxon>Eukaryota</taxon>
        <taxon>Fungi</taxon>
        <taxon>Dikarya</taxon>
        <taxon>Ascomycota</taxon>
        <taxon>Pezizomycotina</taxon>
        <taxon>Dothideomycetes</taxon>
        <taxon>Pleosporomycetidae</taxon>
        <taxon>Pleosporales</taxon>
        <taxon>Pleosporineae</taxon>
        <taxon>Phaeosphaeriaceae</taxon>
        <taxon>Paraphoma</taxon>
    </lineage>
</organism>